<dbReference type="GO" id="GO:0006310">
    <property type="term" value="P:DNA recombination"/>
    <property type="evidence" value="ECO:0007669"/>
    <property type="project" value="UniProtKB-KW"/>
</dbReference>
<evidence type="ECO:0000313" key="9">
    <source>
        <dbReference type="Proteomes" id="UP001203136"/>
    </source>
</evidence>
<dbReference type="RefSeq" id="WP_247213145.1">
    <property type="nucleotide sequence ID" value="NZ_JAINVB010000001.1"/>
</dbReference>
<keyword evidence="1 3" id="KW-0238">DNA-binding</keyword>
<protein>
    <submittedName>
        <fullName evidence="7">Tyrosine-type recombinase/integrase</fullName>
    </submittedName>
</protein>
<dbReference type="PROSITE" id="PS51898">
    <property type="entry name" value="TYR_RECOMBINASE"/>
    <property type="match status" value="1"/>
</dbReference>
<feature type="domain" description="Core-binding (CB)" evidence="6">
    <location>
        <begin position="76"/>
        <end position="168"/>
    </location>
</feature>
<dbReference type="Gene3D" id="1.10.443.10">
    <property type="entry name" value="Intergrase catalytic core"/>
    <property type="match status" value="1"/>
</dbReference>
<dbReference type="EMBL" id="JAINVB010000001">
    <property type="protein sequence ID" value="MCK0088653.1"/>
    <property type="molecule type" value="Genomic_DNA"/>
</dbReference>
<dbReference type="InterPro" id="IPR010998">
    <property type="entry name" value="Integrase_recombinase_N"/>
</dbReference>
<accession>A0AAW5F182</accession>
<evidence type="ECO:0000256" key="4">
    <source>
        <dbReference type="SAM" id="MobiDB-lite"/>
    </source>
</evidence>
<dbReference type="EMBL" id="JAINVB010000001">
    <property type="protein sequence ID" value="MCK0085194.1"/>
    <property type="molecule type" value="Genomic_DNA"/>
</dbReference>
<dbReference type="Proteomes" id="UP001203136">
    <property type="component" value="Unassembled WGS sequence"/>
</dbReference>
<dbReference type="Gene3D" id="1.10.150.130">
    <property type="match status" value="1"/>
</dbReference>
<dbReference type="AlphaFoldDB" id="A0AAW5F182"/>
<evidence type="ECO:0000259" key="5">
    <source>
        <dbReference type="PROSITE" id="PS51898"/>
    </source>
</evidence>
<dbReference type="SUPFAM" id="SSF56349">
    <property type="entry name" value="DNA breaking-rejoining enzymes"/>
    <property type="match status" value="1"/>
</dbReference>
<name>A0AAW5F182_CLOSY</name>
<evidence type="ECO:0000313" key="7">
    <source>
        <dbReference type="EMBL" id="MCK0085194.1"/>
    </source>
</evidence>
<comment type="caution">
    <text evidence="7">The sequence shown here is derived from an EMBL/GenBank/DDBJ whole genome shotgun (WGS) entry which is preliminary data.</text>
</comment>
<dbReference type="Pfam" id="PF00589">
    <property type="entry name" value="Phage_integrase"/>
    <property type="match status" value="1"/>
</dbReference>
<evidence type="ECO:0000256" key="3">
    <source>
        <dbReference type="PROSITE-ProRule" id="PRU01248"/>
    </source>
</evidence>
<dbReference type="PROSITE" id="PS51900">
    <property type="entry name" value="CB"/>
    <property type="match status" value="1"/>
</dbReference>
<sequence length="413" mass="47935">MATAKKLPSGSWRCLAYSHTEKVIDEKTGKTKSKRVYESFTSDDPSPRGKKEAEAAAALFQLNKEKRPKSHEYRNMTLSEAIDAYIESREAINRSPTTIQDYRCIQKNAFQDIMDSKLKDLDEEILQEAINVEARRPSRKRARNPKPISPKRLKNEWGLVTAVLNKYQKELNFEKIELPQVMERIVELPSAADVLRIIKGTDIELPVLLAAWLSFSMSEVRGLTKSKSISGNYITIREVVVDVGREAKRKDMGKNPARNRRHRIPPYIKQLIDQVDGDILVPISGRALYHRWIKLQDDNGMAHITFHDLRHLSASVMALLRIPDKYAQERGGWKSDKVMKKIYMQTFSEEREKVDNIIDTYFEKIVEPDDINLDMSKYQAWLTLYDKTDCRESKKEFLRFMQHEIQHALKKVP</sequence>
<reference evidence="7" key="1">
    <citation type="journal article" date="2022" name="Cell Host Microbe">
        <title>Colonization of the live biotherapeutic product VE303 and modulation of the microbiota and metabolites in healthy volunteers.</title>
        <authorList>
            <person name="Dsouza M."/>
            <person name="Menon R."/>
            <person name="Crossette E."/>
            <person name="Bhattarai S.K."/>
            <person name="Schneider J."/>
            <person name="Kim Y.G."/>
            <person name="Reddy S."/>
            <person name="Caballero S."/>
            <person name="Felix C."/>
            <person name="Cornacchione L."/>
            <person name="Hendrickson J."/>
            <person name="Watson A.R."/>
            <person name="Minot S.S."/>
            <person name="Greenfield N."/>
            <person name="Schopf L."/>
            <person name="Szabady R."/>
            <person name="Patarroyo J."/>
            <person name="Smith W."/>
            <person name="Harrison P."/>
            <person name="Kuijper E.J."/>
            <person name="Kelly C.P."/>
            <person name="Olle B."/>
            <person name="Bobilev D."/>
            <person name="Silber J.L."/>
            <person name="Bucci V."/>
            <person name="Roberts B."/>
            <person name="Faith J."/>
            <person name="Norman J.M."/>
        </authorList>
    </citation>
    <scope>NUCLEOTIDE SEQUENCE</scope>
    <source>
        <strain evidence="7">VE303-04</strain>
    </source>
</reference>
<dbReference type="InterPro" id="IPR044068">
    <property type="entry name" value="CB"/>
</dbReference>
<dbReference type="InterPro" id="IPR002104">
    <property type="entry name" value="Integrase_catalytic"/>
</dbReference>
<keyword evidence="2" id="KW-0233">DNA recombination</keyword>
<evidence type="ECO:0000256" key="2">
    <source>
        <dbReference type="ARBA" id="ARBA00023172"/>
    </source>
</evidence>
<evidence type="ECO:0000256" key="1">
    <source>
        <dbReference type="ARBA" id="ARBA00023125"/>
    </source>
</evidence>
<evidence type="ECO:0000313" key="8">
    <source>
        <dbReference type="EMBL" id="MCK0088653.1"/>
    </source>
</evidence>
<organism evidence="7 9">
    <name type="scientific">Clostridium symbiosum</name>
    <name type="common">Bacteroides symbiosus</name>
    <dbReference type="NCBI Taxonomy" id="1512"/>
    <lineage>
        <taxon>Bacteria</taxon>
        <taxon>Bacillati</taxon>
        <taxon>Bacillota</taxon>
        <taxon>Clostridia</taxon>
        <taxon>Lachnospirales</taxon>
        <taxon>Lachnospiraceae</taxon>
        <taxon>Otoolea</taxon>
    </lineage>
</organism>
<feature type="domain" description="Tyr recombinase" evidence="5">
    <location>
        <begin position="166"/>
        <end position="356"/>
    </location>
</feature>
<evidence type="ECO:0000259" key="6">
    <source>
        <dbReference type="PROSITE" id="PS51900"/>
    </source>
</evidence>
<feature type="region of interest" description="Disordered" evidence="4">
    <location>
        <begin position="28"/>
        <end position="50"/>
    </location>
</feature>
<dbReference type="GO" id="GO:0015074">
    <property type="term" value="P:DNA integration"/>
    <property type="evidence" value="ECO:0007669"/>
    <property type="project" value="InterPro"/>
</dbReference>
<dbReference type="InterPro" id="IPR011010">
    <property type="entry name" value="DNA_brk_join_enz"/>
</dbReference>
<gene>
    <name evidence="7" type="ORF">K5I21_04790</name>
    <name evidence="8" type="ORF">K5I21_22890</name>
</gene>
<dbReference type="GO" id="GO:0003677">
    <property type="term" value="F:DNA binding"/>
    <property type="evidence" value="ECO:0007669"/>
    <property type="project" value="UniProtKB-UniRule"/>
</dbReference>
<proteinExistence type="predicted"/>
<dbReference type="InterPro" id="IPR013762">
    <property type="entry name" value="Integrase-like_cat_sf"/>
</dbReference>